<dbReference type="InterPro" id="IPR002110">
    <property type="entry name" value="Ankyrin_rpt"/>
</dbReference>
<dbReference type="PANTHER" id="PTHR24172">
    <property type="entry name" value="ANK_REP_REGION DOMAIN-CONTAINING PROTEIN"/>
    <property type="match status" value="1"/>
</dbReference>
<dbReference type="InterPro" id="IPR036770">
    <property type="entry name" value="Ankyrin_rpt-contain_sf"/>
</dbReference>
<feature type="region of interest" description="Disordered" evidence="1">
    <location>
        <begin position="292"/>
        <end position="333"/>
    </location>
</feature>
<dbReference type="AlphaFoldDB" id="A0A812DPZ6"/>
<dbReference type="OrthoDB" id="432281at2759"/>
<accession>A0A812DPZ6</accession>
<feature type="compositionally biased region" description="Polar residues" evidence="1">
    <location>
        <begin position="321"/>
        <end position="333"/>
    </location>
</feature>
<sequence length="333" mass="38277">MKKKACIEEEKRLVREKRKEMLEQKRKEKLQQEEEARKKRELEEARKQNLQSPEKKDENGQTTLHRMAAELDADFTHLDKMPMLLADRDIEFLTPRDVAQQMGYEANVTEIDKYVLTLLKKGEISVLKYLLLNSYEYFQSALDLKQESENLPDTSMMFLATINDMQEKIANIFSLIQDGDEEAAERLLESQPQLASSKNNRGHTLLHVAILFDNISIVKLILEINPEAINTPDNVNRTPLHFAYAISETISEILLENKALDSVLDIMHKTPADYKADPSEIIKLNEYYTSTMPPNETEISISEPMDPLQSITEEANDEESNNTLTTSVNQEES</sequence>
<dbReference type="Gene3D" id="1.25.40.20">
    <property type="entry name" value="Ankyrin repeat-containing domain"/>
    <property type="match status" value="1"/>
</dbReference>
<feature type="compositionally biased region" description="Basic and acidic residues" evidence="1">
    <location>
        <begin position="1"/>
        <end position="59"/>
    </location>
</feature>
<proteinExistence type="predicted"/>
<dbReference type="EMBL" id="CAHIKZ030003900">
    <property type="protein sequence ID" value="CAE1305223.1"/>
    <property type="molecule type" value="Genomic_DNA"/>
</dbReference>
<gene>
    <name evidence="2" type="ORF">SPHA_57712</name>
</gene>
<protein>
    <submittedName>
        <fullName evidence="2">Uncharacterized protein</fullName>
    </submittedName>
</protein>
<feature type="region of interest" description="Disordered" evidence="1">
    <location>
        <begin position="1"/>
        <end position="61"/>
    </location>
</feature>
<organism evidence="2 3">
    <name type="scientific">Acanthosepion pharaonis</name>
    <name type="common">Pharaoh cuttlefish</name>
    <name type="synonym">Sepia pharaonis</name>
    <dbReference type="NCBI Taxonomy" id="158019"/>
    <lineage>
        <taxon>Eukaryota</taxon>
        <taxon>Metazoa</taxon>
        <taxon>Spiralia</taxon>
        <taxon>Lophotrochozoa</taxon>
        <taxon>Mollusca</taxon>
        <taxon>Cephalopoda</taxon>
        <taxon>Coleoidea</taxon>
        <taxon>Decapodiformes</taxon>
        <taxon>Sepiida</taxon>
        <taxon>Sepiina</taxon>
        <taxon>Sepiidae</taxon>
        <taxon>Acanthosepion</taxon>
    </lineage>
</organism>
<evidence type="ECO:0000256" key="1">
    <source>
        <dbReference type="SAM" id="MobiDB-lite"/>
    </source>
</evidence>
<evidence type="ECO:0000313" key="2">
    <source>
        <dbReference type="EMBL" id="CAE1305223.1"/>
    </source>
</evidence>
<name>A0A812DPZ6_ACAPH</name>
<dbReference type="SUPFAM" id="SSF48403">
    <property type="entry name" value="Ankyrin repeat"/>
    <property type="match status" value="1"/>
</dbReference>
<dbReference type="Pfam" id="PF12796">
    <property type="entry name" value="Ank_2"/>
    <property type="match status" value="1"/>
</dbReference>
<dbReference type="Proteomes" id="UP000597762">
    <property type="component" value="Unassembled WGS sequence"/>
</dbReference>
<comment type="caution">
    <text evidence="2">The sequence shown here is derived from an EMBL/GenBank/DDBJ whole genome shotgun (WGS) entry which is preliminary data.</text>
</comment>
<keyword evidence="3" id="KW-1185">Reference proteome</keyword>
<dbReference type="SMART" id="SM00248">
    <property type="entry name" value="ANK"/>
    <property type="match status" value="2"/>
</dbReference>
<dbReference type="PANTHER" id="PTHR24172:SF4">
    <property type="entry name" value="ANK_REP_REGION DOMAIN-CONTAINING PROTEIN"/>
    <property type="match status" value="1"/>
</dbReference>
<reference evidence="2" key="1">
    <citation type="submission" date="2021-01" db="EMBL/GenBank/DDBJ databases">
        <authorList>
            <person name="Li R."/>
            <person name="Bekaert M."/>
        </authorList>
    </citation>
    <scope>NUCLEOTIDE SEQUENCE</scope>
    <source>
        <strain evidence="2">Farmed</strain>
    </source>
</reference>
<evidence type="ECO:0000313" key="3">
    <source>
        <dbReference type="Proteomes" id="UP000597762"/>
    </source>
</evidence>